<feature type="binding site" evidence="5">
    <location>
        <position position="470"/>
    </location>
    <ligand>
        <name>S-adenosyl-L-methionine</name>
        <dbReference type="ChEBI" id="CHEBI:59789"/>
    </ligand>
</feature>
<evidence type="ECO:0000259" key="8">
    <source>
        <dbReference type="Pfam" id="PF13847"/>
    </source>
</evidence>
<organism evidence="10 11">
    <name type="scientific">Haemophilus pittmaniae</name>
    <dbReference type="NCBI Taxonomy" id="249188"/>
    <lineage>
        <taxon>Bacteria</taxon>
        <taxon>Pseudomonadati</taxon>
        <taxon>Pseudomonadota</taxon>
        <taxon>Gammaproteobacteria</taxon>
        <taxon>Pasteurellales</taxon>
        <taxon>Pasteurellaceae</taxon>
        <taxon>Haemophilus</taxon>
    </lineage>
</organism>
<dbReference type="InterPro" id="IPR029063">
    <property type="entry name" value="SAM-dependent_MTases_sf"/>
</dbReference>
<feature type="binding site" evidence="5">
    <location>
        <begin position="511"/>
        <end position="514"/>
    </location>
    <ligand>
        <name>substrate</name>
    </ligand>
</feature>
<dbReference type="Gene3D" id="3.10.400.10">
    <property type="entry name" value="Sulfate adenylyltransferase"/>
    <property type="match status" value="1"/>
</dbReference>
<dbReference type="NCBIfam" id="TIGR03534">
    <property type="entry name" value="RF_mod_PrmC"/>
    <property type="match status" value="1"/>
</dbReference>
<dbReference type="InterPro" id="IPR040758">
    <property type="entry name" value="PrmC_N"/>
</dbReference>
<dbReference type="SUPFAM" id="SSF88697">
    <property type="entry name" value="PUA domain-like"/>
    <property type="match status" value="1"/>
</dbReference>
<keyword evidence="7" id="KW-0812">Transmembrane</keyword>
<feature type="domain" description="Methyltransferase" evidence="8">
    <location>
        <begin position="432"/>
        <end position="581"/>
    </location>
</feature>
<feature type="transmembrane region" description="Helical" evidence="7">
    <location>
        <begin position="103"/>
        <end position="121"/>
    </location>
</feature>
<evidence type="ECO:0000256" key="6">
    <source>
        <dbReference type="SAM" id="MobiDB-lite"/>
    </source>
</evidence>
<dbReference type="Gene3D" id="1.10.8.10">
    <property type="entry name" value="DNA helicase RuvA subunit, C-terminal domain"/>
    <property type="match status" value="1"/>
</dbReference>
<dbReference type="EMBL" id="UGHS01000004">
    <property type="protein sequence ID" value="STO94049.1"/>
    <property type="molecule type" value="Genomic_DNA"/>
</dbReference>
<evidence type="ECO:0000256" key="4">
    <source>
        <dbReference type="ARBA" id="ARBA00048391"/>
    </source>
</evidence>
<dbReference type="NCBIfam" id="TIGR00536">
    <property type="entry name" value="hemK_fam"/>
    <property type="match status" value="1"/>
</dbReference>
<dbReference type="HAMAP" id="MF_02126">
    <property type="entry name" value="RF_methyltr_PrmC"/>
    <property type="match status" value="1"/>
</dbReference>
<dbReference type="InterPro" id="IPR004556">
    <property type="entry name" value="HemK-like"/>
</dbReference>
<dbReference type="InterPro" id="IPR050320">
    <property type="entry name" value="N5-glutamine_MTase"/>
</dbReference>
<dbReference type="Pfam" id="PF17827">
    <property type="entry name" value="PrmC_N"/>
    <property type="match status" value="1"/>
</dbReference>
<dbReference type="PANTHER" id="PTHR18895:SF74">
    <property type="entry name" value="MTRF1L RELEASE FACTOR GLUTAMINE METHYLTRANSFERASE"/>
    <property type="match status" value="1"/>
</dbReference>
<dbReference type="GO" id="GO:0032259">
    <property type="term" value="P:methylation"/>
    <property type="evidence" value="ECO:0007669"/>
    <property type="project" value="UniProtKB-KW"/>
</dbReference>
<dbReference type="Proteomes" id="UP000255264">
    <property type="component" value="Unassembled WGS sequence"/>
</dbReference>
<reference evidence="10 11" key="1">
    <citation type="submission" date="2018-06" db="EMBL/GenBank/DDBJ databases">
        <authorList>
            <consortium name="Pathogen Informatics"/>
            <person name="Doyle S."/>
        </authorList>
    </citation>
    <scope>NUCLEOTIDE SEQUENCE [LARGE SCALE GENOMIC DNA]</scope>
    <source>
        <strain evidence="10 11">NCTC13335</strain>
    </source>
</reference>
<feature type="domain" description="Release factor glutamine methyltransferase N-terminal" evidence="9">
    <location>
        <begin position="320"/>
        <end position="388"/>
    </location>
</feature>
<proteinExistence type="inferred from homology"/>
<feature type="transmembrane region" description="Helical" evidence="7">
    <location>
        <begin position="72"/>
        <end position="91"/>
    </location>
</feature>
<dbReference type="FunFam" id="3.40.50.150:FF:000053">
    <property type="entry name" value="Release factor glutamine methyltransferase"/>
    <property type="match status" value="1"/>
</dbReference>
<feature type="compositionally biased region" description="Basic and acidic residues" evidence="6">
    <location>
        <begin position="40"/>
        <end position="51"/>
    </location>
</feature>
<feature type="region of interest" description="Disordered" evidence="6">
    <location>
        <begin position="22"/>
        <end position="65"/>
    </location>
</feature>
<keyword evidence="7" id="KW-1133">Transmembrane helix</keyword>
<dbReference type="Pfam" id="PF13847">
    <property type="entry name" value="Methyltransf_31"/>
    <property type="match status" value="1"/>
</dbReference>
<comment type="similarity">
    <text evidence="5">Belongs to the protein N5-glutamine methyltransferase family. PrmC subfamily.</text>
</comment>
<dbReference type="InterPro" id="IPR025714">
    <property type="entry name" value="Methyltranfer_dom"/>
</dbReference>
<evidence type="ECO:0000256" key="7">
    <source>
        <dbReference type="SAM" id="Phobius"/>
    </source>
</evidence>
<dbReference type="GO" id="GO:0003676">
    <property type="term" value="F:nucleic acid binding"/>
    <property type="evidence" value="ECO:0007669"/>
    <property type="project" value="InterPro"/>
</dbReference>
<dbReference type="PANTHER" id="PTHR18895">
    <property type="entry name" value="HEMK METHYLTRANSFERASE"/>
    <property type="match status" value="1"/>
</dbReference>
<feature type="binding site" evidence="5">
    <location>
        <begin position="439"/>
        <end position="443"/>
    </location>
    <ligand>
        <name>S-adenosyl-L-methionine</name>
        <dbReference type="ChEBI" id="CHEBI:59789"/>
    </ligand>
</feature>
<gene>
    <name evidence="5 10" type="primary">prmC</name>
    <name evidence="10" type="ORF">NCTC13335_01966</name>
</gene>
<dbReference type="EC" id="2.1.1.297" evidence="5"/>
<dbReference type="InterPro" id="IPR019874">
    <property type="entry name" value="RF_methyltr_PrmC"/>
</dbReference>
<dbReference type="InterPro" id="IPR002052">
    <property type="entry name" value="DNA_methylase_N6_adenine_CS"/>
</dbReference>
<evidence type="ECO:0000256" key="2">
    <source>
        <dbReference type="ARBA" id="ARBA00022679"/>
    </source>
</evidence>
<evidence type="ECO:0000256" key="3">
    <source>
        <dbReference type="ARBA" id="ARBA00022691"/>
    </source>
</evidence>
<protein>
    <recommendedName>
        <fullName evidence="5">Release factor glutamine methyltransferase</fullName>
        <shortName evidence="5">RF MTase</shortName>
        <ecNumber evidence="5">2.1.1.297</ecNumber>
    </recommendedName>
    <alternativeName>
        <fullName evidence="5">N5-glutamine methyltransferase PrmC</fullName>
    </alternativeName>
    <alternativeName>
        <fullName evidence="5">Protein-(glutamine-N5) MTase PrmC</fullName>
    </alternativeName>
    <alternativeName>
        <fullName evidence="5">Protein-glutamine N-methyltransferase PrmC</fullName>
    </alternativeName>
</protein>
<dbReference type="InterPro" id="IPR015947">
    <property type="entry name" value="PUA-like_sf"/>
</dbReference>
<name>A0A377J104_9PAST</name>
<comment type="function">
    <text evidence="5">Methylates the class 1 translation termination release factors RF1/PrfA and RF2/PrfB on the glutamine residue of the universally conserved GGQ motif.</text>
</comment>
<sequence length="609" mass="69461">MLVEDPKKKSIFKRLKESLFGKSEPSSIGTYTRATSVKESSIKESHTKEPTANETQANVEASPAQAKRSISLTPRQVLILIVFLLLLYMNYENYSKPDHEEQDILLFFSAILCVPLFFLYGKDKSNKSVDIDDEDDDEFYGEPIPEKVKKINITELYQSSDFIFPNIISGNKKAFFSGRLFYQWQGAEIPKIGEVVTLTDVFDDSPIVDIKFTDISILPYKDISENDAELDGHFGFKEWKLFLYTVLSNELSTYYSSNIVLAKPSYLAIQELHTVNDDFHVPQTDLSLGIKNHQIIDNFEMLIEHFEVTKIYPRTYEQWIDSAVDLLELVMSENEAKTDANVLLSHVTGKSKSQIFAFSETLLNEHELKRLSGFLIRRAKGEPIAYILREKEFWSLPLNVSENTLIPRPDTETLVEKALQIATKQLRKNPRNFRVLDLGTGTGAIALALSSELTPICKDQKIELEIIGVDLTPEIVELARSNATKNGLKGRFLQSNWFEDIEGQFDLIVSNPPYIDEKDEHLLRGDVRFEPNSALVAAENGLADLRQIINEAPKYLKNGGYLLLEHGWKQGDTVRSIFQQNSWQEVETVRDYGDNERVTLGCWKTDVDR</sequence>
<dbReference type="SUPFAM" id="SSF53335">
    <property type="entry name" value="S-adenosyl-L-methionine-dependent methyltransferases"/>
    <property type="match status" value="1"/>
</dbReference>
<dbReference type="CDD" id="cd02440">
    <property type="entry name" value="AdoMet_MTases"/>
    <property type="match status" value="1"/>
</dbReference>
<dbReference type="Gene3D" id="3.40.50.150">
    <property type="entry name" value="Vaccinia Virus protein VP39"/>
    <property type="match status" value="1"/>
</dbReference>
<feature type="binding site" evidence="5">
    <location>
        <position position="511"/>
    </location>
    <ligand>
        <name>S-adenosyl-L-methionine</name>
        <dbReference type="ChEBI" id="CHEBI:59789"/>
    </ligand>
</feature>
<evidence type="ECO:0000256" key="5">
    <source>
        <dbReference type="HAMAP-Rule" id="MF_02126"/>
    </source>
</evidence>
<evidence type="ECO:0000313" key="11">
    <source>
        <dbReference type="Proteomes" id="UP000255264"/>
    </source>
</evidence>
<keyword evidence="7" id="KW-0472">Membrane</keyword>
<evidence type="ECO:0000313" key="10">
    <source>
        <dbReference type="EMBL" id="STO94049.1"/>
    </source>
</evidence>
<keyword evidence="3 5" id="KW-0949">S-adenosyl-L-methionine</keyword>
<evidence type="ECO:0000256" key="1">
    <source>
        <dbReference type="ARBA" id="ARBA00022603"/>
    </source>
</evidence>
<keyword evidence="2 5" id="KW-0808">Transferase</keyword>
<dbReference type="PROSITE" id="PS00092">
    <property type="entry name" value="N6_MTASE"/>
    <property type="match status" value="1"/>
</dbReference>
<dbReference type="GO" id="GO:0102559">
    <property type="term" value="F:peptide chain release factor N(5)-glutamine methyltransferase activity"/>
    <property type="evidence" value="ECO:0007669"/>
    <property type="project" value="UniProtKB-EC"/>
</dbReference>
<comment type="catalytic activity">
    <reaction evidence="4 5">
        <text>L-glutaminyl-[peptide chain release factor] + S-adenosyl-L-methionine = N(5)-methyl-L-glutaminyl-[peptide chain release factor] + S-adenosyl-L-homocysteine + H(+)</text>
        <dbReference type="Rhea" id="RHEA:42896"/>
        <dbReference type="Rhea" id="RHEA-COMP:10271"/>
        <dbReference type="Rhea" id="RHEA-COMP:10272"/>
        <dbReference type="ChEBI" id="CHEBI:15378"/>
        <dbReference type="ChEBI" id="CHEBI:30011"/>
        <dbReference type="ChEBI" id="CHEBI:57856"/>
        <dbReference type="ChEBI" id="CHEBI:59789"/>
        <dbReference type="ChEBI" id="CHEBI:61891"/>
        <dbReference type="EC" id="2.1.1.297"/>
    </reaction>
</comment>
<accession>A0A377J104</accession>
<keyword evidence="1 5" id="KW-0489">Methyltransferase</keyword>
<feature type="binding site" evidence="5">
    <location>
        <position position="497"/>
    </location>
    <ligand>
        <name>S-adenosyl-L-methionine</name>
        <dbReference type="ChEBI" id="CHEBI:59789"/>
    </ligand>
</feature>
<keyword evidence="11" id="KW-1185">Reference proteome</keyword>
<dbReference type="AlphaFoldDB" id="A0A377J104"/>
<evidence type="ECO:0000259" key="9">
    <source>
        <dbReference type="Pfam" id="PF17827"/>
    </source>
</evidence>
<feature type="compositionally biased region" description="Polar residues" evidence="6">
    <location>
        <begin position="24"/>
        <end position="39"/>
    </location>
</feature>